<protein>
    <submittedName>
        <fullName evidence="2">Mitochondrial glycoprotein</fullName>
    </submittedName>
</protein>
<evidence type="ECO:0000313" key="2">
    <source>
        <dbReference type="EMBL" id="KAK7509004.1"/>
    </source>
</evidence>
<evidence type="ECO:0000313" key="3">
    <source>
        <dbReference type="Proteomes" id="UP001363622"/>
    </source>
</evidence>
<dbReference type="Pfam" id="PF02330">
    <property type="entry name" value="MAM33"/>
    <property type="match status" value="1"/>
</dbReference>
<feature type="compositionally biased region" description="Acidic residues" evidence="1">
    <location>
        <begin position="173"/>
        <end position="184"/>
    </location>
</feature>
<dbReference type="PANTHER" id="PTHR10826:SF1">
    <property type="entry name" value="COMPLEMENT COMPONENT 1 Q SUBCOMPONENT-BINDING PROTEIN, MITOCHONDRIAL"/>
    <property type="match status" value="1"/>
</dbReference>
<keyword evidence="3" id="KW-1185">Reference proteome</keyword>
<dbReference type="EMBL" id="JBBPHU010000022">
    <property type="protein sequence ID" value="KAK7509004.1"/>
    <property type="molecule type" value="Genomic_DNA"/>
</dbReference>
<sequence>MQSFRAFARAAPRSVSRLATASRPQLSAVARTAALRPAVAPRLAAFSTSSRSSQSADTQTLIAKLDNEYSLEENITEPEAYSTTLKDFIENSAFEVIDKDGSEDVVLTRKYNNETITVRFTTADINELPEDEQPNPFEDQALDDEFDGQSGGATTKGSVEKGRTSGGNVKVEPEEEEEEYDDGQEGSTFPAHLNITITKDGQPGALVIDALAEHSHIEINSMFYFPDSKFADPQDPQTDFARRGIYPGPAFGQLDEDLQLLLDKYLAERGIDDTLAIVIPEYIDFKEQKEYLRWLKNVKNFVAA</sequence>
<proteinExistence type="predicted"/>
<comment type="caution">
    <text evidence="2">The sequence shown here is derived from an EMBL/GenBank/DDBJ whole genome shotgun (WGS) entry which is preliminary data.</text>
</comment>
<dbReference type="PANTHER" id="PTHR10826">
    <property type="entry name" value="COMPLEMENT COMPONENT 1"/>
    <property type="match status" value="1"/>
</dbReference>
<dbReference type="SUPFAM" id="SSF54529">
    <property type="entry name" value="Mitochondrial glycoprotein MAM33-like"/>
    <property type="match status" value="1"/>
</dbReference>
<dbReference type="Proteomes" id="UP001363622">
    <property type="component" value="Unassembled WGS sequence"/>
</dbReference>
<dbReference type="InterPro" id="IPR036561">
    <property type="entry name" value="MAM33_sf"/>
</dbReference>
<reference evidence="2 3" key="1">
    <citation type="submission" date="2024-04" db="EMBL/GenBank/DDBJ databases">
        <title>Phyllosticta paracitricarpa is synonymous to the EU quarantine fungus P. citricarpa based on phylogenomic analyses.</title>
        <authorList>
            <consortium name="Lawrence Berkeley National Laboratory"/>
            <person name="Van Ingen-Buijs V.A."/>
            <person name="Van Westerhoven A.C."/>
            <person name="Haridas S."/>
            <person name="Skiadas P."/>
            <person name="Martin F."/>
            <person name="Groenewald J.Z."/>
            <person name="Crous P.W."/>
            <person name="Seidl M.F."/>
        </authorList>
    </citation>
    <scope>NUCLEOTIDE SEQUENCE [LARGE SCALE GENOMIC DNA]</scope>
    <source>
        <strain evidence="2 3">CBS 123371</strain>
    </source>
</reference>
<name>A0ABR1K7C9_9PEZI</name>
<gene>
    <name evidence="2" type="ORF">IWZ03DRAFT_402503</name>
</gene>
<dbReference type="InterPro" id="IPR003428">
    <property type="entry name" value="MAM33"/>
</dbReference>
<feature type="region of interest" description="Disordered" evidence="1">
    <location>
        <begin position="126"/>
        <end position="187"/>
    </location>
</feature>
<dbReference type="Gene3D" id="3.10.280.10">
    <property type="entry name" value="Mitochondrial glycoprotein"/>
    <property type="match status" value="1"/>
</dbReference>
<organism evidence="2 3">
    <name type="scientific">Phyllosticta citriasiana</name>
    <dbReference type="NCBI Taxonomy" id="595635"/>
    <lineage>
        <taxon>Eukaryota</taxon>
        <taxon>Fungi</taxon>
        <taxon>Dikarya</taxon>
        <taxon>Ascomycota</taxon>
        <taxon>Pezizomycotina</taxon>
        <taxon>Dothideomycetes</taxon>
        <taxon>Dothideomycetes incertae sedis</taxon>
        <taxon>Botryosphaeriales</taxon>
        <taxon>Phyllostictaceae</taxon>
        <taxon>Phyllosticta</taxon>
    </lineage>
</organism>
<accession>A0ABR1K7C9</accession>
<evidence type="ECO:0000256" key="1">
    <source>
        <dbReference type="SAM" id="MobiDB-lite"/>
    </source>
</evidence>